<dbReference type="AlphaFoldDB" id="A0A7M5WVN3"/>
<accession>A0A7M5WVN3</accession>
<protein>
    <submittedName>
        <fullName evidence="1">Uncharacterized protein</fullName>
    </submittedName>
</protein>
<proteinExistence type="predicted"/>
<sequence>DKHVLVISRMVTNLDQEVDLLRNEASDNSNAIKNIEQTNQWIKTYLKQLSLAKADKTDVEDLAKSMNMKADKDEMDGLAKSMDSRLNTKADKDEMDDLAKSMENRMNAKADKDELD</sequence>
<name>A0A7M5WVN3_9CNID</name>
<dbReference type="Proteomes" id="UP000594262">
    <property type="component" value="Unplaced"/>
</dbReference>
<evidence type="ECO:0000313" key="1">
    <source>
        <dbReference type="EnsemblMetazoa" id="CLYHEMP013598.31"/>
    </source>
</evidence>
<reference evidence="1" key="1">
    <citation type="submission" date="2021-01" db="UniProtKB">
        <authorList>
            <consortium name="EnsemblMetazoa"/>
        </authorList>
    </citation>
    <scope>IDENTIFICATION</scope>
</reference>
<organism evidence="1 2">
    <name type="scientific">Clytia hemisphaerica</name>
    <dbReference type="NCBI Taxonomy" id="252671"/>
    <lineage>
        <taxon>Eukaryota</taxon>
        <taxon>Metazoa</taxon>
        <taxon>Cnidaria</taxon>
        <taxon>Hydrozoa</taxon>
        <taxon>Hydroidolina</taxon>
        <taxon>Leptothecata</taxon>
        <taxon>Obeliida</taxon>
        <taxon>Clytiidae</taxon>
        <taxon>Clytia</taxon>
    </lineage>
</organism>
<dbReference type="EnsemblMetazoa" id="CLYHEMT013598.31">
    <property type="protein sequence ID" value="CLYHEMP013598.31"/>
    <property type="gene ID" value="CLYHEMG013598"/>
</dbReference>
<keyword evidence="2" id="KW-1185">Reference proteome</keyword>
<dbReference type="OrthoDB" id="8123811at2759"/>
<evidence type="ECO:0000313" key="2">
    <source>
        <dbReference type="Proteomes" id="UP000594262"/>
    </source>
</evidence>